<protein>
    <submittedName>
        <fullName evidence="1">Glycosyltransferase family 8 protein</fullName>
    </submittedName>
</protein>
<keyword evidence="2" id="KW-1185">Reference proteome</keyword>
<dbReference type="InterPro" id="IPR029044">
    <property type="entry name" value="Nucleotide-diphossugar_trans"/>
</dbReference>
<dbReference type="Gene3D" id="3.90.550.10">
    <property type="entry name" value="Spore Coat Polysaccharide Biosynthesis Protein SpsA, Chain A"/>
    <property type="match status" value="1"/>
</dbReference>
<gene>
    <name evidence="1" type="ORF">M409DRAFT_65077</name>
</gene>
<sequence>MHVIIVQYTDTLQQDCVECLHLLRDIYPLCRPMRVDPIALPAGSEPIASRFDETLTKLRTFQPIESDRLAALALDQRPDQVAFLDADILILRNMDDIFDIERPGPEWISAHHACACNIDSDPIAPPEFSIENCPCTPLRHPSALAAPILSPENEAQEKTHRLLNSGVFVCTPSRDVWDRIGNSLQVSPSIVKYKYPDQDFLVEFFADRWVPIGWQYNAVKLHRYTHPNIWRDEEVRALHYTVDKPWERRNEADGTAGYRGRDGFTHRVWWTHYDAWAKEMEAHDAGHQALLNVERCRNPADAAQNKLGGRELLARLAEQS</sequence>
<evidence type="ECO:0000313" key="2">
    <source>
        <dbReference type="Proteomes" id="UP000799537"/>
    </source>
</evidence>
<dbReference type="InterPro" id="IPR050587">
    <property type="entry name" value="GNT1/Glycosyltrans_8"/>
</dbReference>
<dbReference type="RefSeq" id="XP_033670290.1">
    <property type="nucleotide sequence ID" value="XM_033816359.1"/>
</dbReference>
<dbReference type="Proteomes" id="UP000799537">
    <property type="component" value="Unassembled WGS sequence"/>
</dbReference>
<keyword evidence="1" id="KW-0808">Transferase</keyword>
<dbReference type="EMBL" id="ML993588">
    <property type="protein sequence ID" value="KAF2169401.1"/>
    <property type="molecule type" value="Genomic_DNA"/>
</dbReference>
<dbReference type="PANTHER" id="PTHR11183">
    <property type="entry name" value="GLYCOGENIN SUBFAMILY MEMBER"/>
    <property type="match status" value="1"/>
</dbReference>
<dbReference type="InterPro" id="IPR002495">
    <property type="entry name" value="Glyco_trans_8"/>
</dbReference>
<dbReference type="GeneID" id="54569631"/>
<accession>A0A6A6CQQ0</accession>
<evidence type="ECO:0000313" key="1">
    <source>
        <dbReference type="EMBL" id="KAF2169401.1"/>
    </source>
</evidence>
<dbReference type="Pfam" id="PF01501">
    <property type="entry name" value="Glyco_transf_8"/>
    <property type="match status" value="1"/>
</dbReference>
<name>A0A6A6CQQ0_ZASCE</name>
<dbReference type="AlphaFoldDB" id="A0A6A6CQQ0"/>
<organism evidence="1 2">
    <name type="scientific">Zasmidium cellare ATCC 36951</name>
    <dbReference type="NCBI Taxonomy" id="1080233"/>
    <lineage>
        <taxon>Eukaryota</taxon>
        <taxon>Fungi</taxon>
        <taxon>Dikarya</taxon>
        <taxon>Ascomycota</taxon>
        <taxon>Pezizomycotina</taxon>
        <taxon>Dothideomycetes</taxon>
        <taxon>Dothideomycetidae</taxon>
        <taxon>Mycosphaerellales</taxon>
        <taxon>Mycosphaerellaceae</taxon>
        <taxon>Zasmidium</taxon>
    </lineage>
</organism>
<dbReference type="OrthoDB" id="2014201at2759"/>
<dbReference type="GO" id="GO:0016757">
    <property type="term" value="F:glycosyltransferase activity"/>
    <property type="evidence" value="ECO:0007669"/>
    <property type="project" value="InterPro"/>
</dbReference>
<dbReference type="SUPFAM" id="SSF53448">
    <property type="entry name" value="Nucleotide-diphospho-sugar transferases"/>
    <property type="match status" value="1"/>
</dbReference>
<proteinExistence type="predicted"/>
<reference evidence="1" key="1">
    <citation type="journal article" date="2020" name="Stud. Mycol.">
        <title>101 Dothideomycetes genomes: a test case for predicting lifestyles and emergence of pathogens.</title>
        <authorList>
            <person name="Haridas S."/>
            <person name="Albert R."/>
            <person name="Binder M."/>
            <person name="Bloem J."/>
            <person name="Labutti K."/>
            <person name="Salamov A."/>
            <person name="Andreopoulos B."/>
            <person name="Baker S."/>
            <person name="Barry K."/>
            <person name="Bills G."/>
            <person name="Bluhm B."/>
            <person name="Cannon C."/>
            <person name="Castanera R."/>
            <person name="Culley D."/>
            <person name="Daum C."/>
            <person name="Ezra D."/>
            <person name="Gonzalez J."/>
            <person name="Henrissat B."/>
            <person name="Kuo A."/>
            <person name="Liang C."/>
            <person name="Lipzen A."/>
            <person name="Lutzoni F."/>
            <person name="Magnuson J."/>
            <person name="Mondo S."/>
            <person name="Nolan M."/>
            <person name="Ohm R."/>
            <person name="Pangilinan J."/>
            <person name="Park H.-J."/>
            <person name="Ramirez L."/>
            <person name="Alfaro M."/>
            <person name="Sun H."/>
            <person name="Tritt A."/>
            <person name="Yoshinaga Y."/>
            <person name="Zwiers L.-H."/>
            <person name="Turgeon B."/>
            <person name="Goodwin S."/>
            <person name="Spatafora J."/>
            <person name="Crous P."/>
            <person name="Grigoriev I."/>
        </authorList>
    </citation>
    <scope>NUCLEOTIDE SEQUENCE</scope>
    <source>
        <strain evidence="1">ATCC 36951</strain>
    </source>
</reference>